<gene>
    <name evidence="2" type="ORF">C1N32_11060</name>
</gene>
<dbReference type="InterPro" id="IPR003593">
    <property type="entry name" value="AAA+_ATPase"/>
</dbReference>
<dbReference type="AlphaFoldDB" id="A0A2J8I2W5"/>
<proteinExistence type="predicted"/>
<evidence type="ECO:0000259" key="1">
    <source>
        <dbReference type="SMART" id="SM00382"/>
    </source>
</evidence>
<dbReference type="InterPro" id="IPR027417">
    <property type="entry name" value="P-loop_NTPase"/>
</dbReference>
<reference evidence="2 3" key="1">
    <citation type="submission" date="2018-01" db="EMBL/GenBank/DDBJ databases">
        <title>Draft genome sequences of six Vibrio diazotrophicus strains isolated from deep-sea sediments of the Baltic Sea.</title>
        <authorList>
            <person name="Castillo D."/>
            <person name="Vandieken V."/>
            <person name="Chiang O."/>
            <person name="Middelboe M."/>
        </authorList>
    </citation>
    <scope>NUCLEOTIDE SEQUENCE [LARGE SCALE GENOMIC DNA]</scope>
    <source>
        <strain evidence="2 3">60.27F</strain>
    </source>
</reference>
<dbReference type="RefSeq" id="WP_102966233.1">
    <property type="nucleotide sequence ID" value="NZ_POSK01000006.1"/>
</dbReference>
<protein>
    <submittedName>
        <fullName evidence="2">AAA family ATPase</fullName>
    </submittedName>
</protein>
<sequence length="455" mass="50791">MESEVNEVVKIKPSEKGVLTPQAAAPKVPTTFDELHIPQAVLENLLLKQLAAYPKSDILQLTRLMAISSHMIEELIDVLRKKSLVEVYQAESNSYLAQSSGHVRYGLSETGMQEADNAFARDAYLGPAPVSLQDYTAMVKAQDVRAKLVTRPDVTRAMSDVFGAERMISVLGPAINSGRALLLYGDAGTGKTYVATRLLNSLNTSVYIPYAVYAAGNIIKVLSQQHHKPVVSKDSQLVSLTYKDQYDGRWVLCERPSIQVGGELTMDMLEVNHSEHNRVWMAPLQMMANNGILVIDDLGRQPMPVDTILNRWIVPMEYFFDHLSLPNGQQITIPFILTLAFSTNLDPEKISDPAFLRRLGYKIQFHPLERSEYHALWENMAISRALTVQPASFDSLYDLHRIHSVGFYPCLPKDIIGISRDIIAFEEATSVITPEILKRAWEVYFTADGKGGGAR</sequence>
<dbReference type="Proteomes" id="UP000236449">
    <property type="component" value="Unassembled WGS sequence"/>
</dbReference>
<feature type="domain" description="AAA+ ATPase" evidence="1">
    <location>
        <begin position="177"/>
        <end position="370"/>
    </location>
</feature>
<evidence type="ECO:0000313" key="2">
    <source>
        <dbReference type="EMBL" id="PNI04865.1"/>
    </source>
</evidence>
<dbReference type="EMBL" id="POSK01000006">
    <property type="protein sequence ID" value="PNI04865.1"/>
    <property type="molecule type" value="Genomic_DNA"/>
</dbReference>
<accession>A0A2J8I2W5</accession>
<dbReference type="Gene3D" id="3.40.50.300">
    <property type="entry name" value="P-loop containing nucleotide triphosphate hydrolases"/>
    <property type="match status" value="1"/>
</dbReference>
<name>A0A2J8I2W5_VIBDI</name>
<dbReference type="CDD" id="cd00009">
    <property type="entry name" value="AAA"/>
    <property type="match status" value="1"/>
</dbReference>
<dbReference type="SMART" id="SM00382">
    <property type="entry name" value="AAA"/>
    <property type="match status" value="1"/>
</dbReference>
<dbReference type="OrthoDB" id="9783370at2"/>
<dbReference type="SUPFAM" id="SSF52540">
    <property type="entry name" value="P-loop containing nucleoside triphosphate hydrolases"/>
    <property type="match status" value="1"/>
</dbReference>
<evidence type="ECO:0000313" key="3">
    <source>
        <dbReference type="Proteomes" id="UP000236449"/>
    </source>
</evidence>
<comment type="caution">
    <text evidence="2">The sequence shown here is derived from an EMBL/GenBank/DDBJ whole genome shotgun (WGS) entry which is preliminary data.</text>
</comment>
<organism evidence="2 3">
    <name type="scientific">Vibrio diazotrophicus</name>
    <dbReference type="NCBI Taxonomy" id="685"/>
    <lineage>
        <taxon>Bacteria</taxon>
        <taxon>Pseudomonadati</taxon>
        <taxon>Pseudomonadota</taxon>
        <taxon>Gammaproteobacteria</taxon>
        <taxon>Vibrionales</taxon>
        <taxon>Vibrionaceae</taxon>
        <taxon>Vibrio</taxon>
    </lineage>
</organism>